<dbReference type="Pfam" id="PF01120">
    <property type="entry name" value="Alpha_L_fucos"/>
    <property type="match status" value="1"/>
</dbReference>
<evidence type="ECO:0000313" key="8">
    <source>
        <dbReference type="EMBL" id="PWJ72977.1"/>
    </source>
</evidence>
<dbReference type="InterPro" id="IPR016286">
    <property type="entry name" value="FUC_metazoa-typ"/>
</dbReference>
<proteinExistence type="inferred from homology"/>
<dbReference type="SMART" id="SM00812">
    <property type="entry name" value="Alpha_L_fucos"/>
    <property type="match status" value="1"/>
</dbReference>
<evidence type="ECO:0000256" key="4">
    <source>
        <dbReference type="ARBA" id="ARBA00022729"/>
    </source>
</evidence>
<dbReference type="SUPFAM" id="SSF51445">
    <property type="entry name" value="(Trans)glycosidases"/>
    <property type="match status" value="1"/>
</dbReference>
<evidence type="ECO:0000256" key="6">
    <source>
        <dbReference type="ARBA" id="ARBA00023295"/>
    </source>
</evidence>
<dbReference type="EC" id="3.2.1.51" evidence="3"/>
<dbReference type="InterPro" id="IPR057739">
    <property type="entry name" value="Glyco_hydro_29_N"/>
</dbReference>
<dbReference type="InterPro" id="IPR000933">
    <property type="entry name" value="Glyco_hydro_29"/>
</dbReference>
<keyword evidence="5" id="KW-0378">Hydrolase</keyword>
<sequence length="430" mass="49677">MTKIDRVPDTKQQWFKDAKYGLFIHWGLYSILAGEYKGKKTDHISEWIMNSLGIPAEEYEKLAKEFDPTEFNADELVRRAKEDWGMKYIVFTSKHHEGFAMYHSKVSPYNVVDATPCGRDILRELADACRKYDMKLGLYYSQSQDWHDPNGYVSHANGGEDQLKDDNDKKDFQYYLDHKVKPQLKEILSEYGDICLIWFDTPMGMTIEQSRECVETVKSMQPDCIVSGRVGNQLGDYMTTGDNFIPRLPFEGDWEVPATLNDTWGYNKDDNEWKNPDDIIRLLVKISSRGGNYLLNIGPKASGEVPKESIEILNTVGRYVNQNADGVFGTRRIDVYPYELDWAEFTGKDHKLFIHVFKPRKRLEILNCGNNVTKAYVLRDGRELEFDVSPTCEGDTMINVELPKDLREEKNYCVCLELEEVSPVFEPLRG</sequence>
<dbReference type="GO" id="GO:0005764">
    <property type="term" value="C:lysosome"/>
    <property type="evidence" value="ECO:0007669"/>
    <property type="project" value="TreeGrafter"/>
</dbReference>
<comment type="caution">
    <text evidence="8">The sequence shown here is derived from an EMBL/GenBank/DDBJ whole genome shotgun (WGS) entry which is preliminary data.</text>
</comment>
<dbReference type="GO" id="GO:0016139">
    <property type="term" value="P:glycoside catabolic process"/>
    <property type="evidence" value="ECO:0007669"/>
    <property type="project" value="TreeGrafter"/>
</dbReference>
<keyword evidence="4" id="KW-0732">Signal</keyword>
<dbReference type="PANTHER" id="PTHR10030:SF37">
    <property type="entry name" value="ALPHA-L-FUCOSIDASE-RELATED"/>
    <property type="match status" value="1"/>
</dbReference>
<dbReference type="EMBL" id="QGGY01000015">
    <property type="protein sequence ID" value="PWJ72977.1"/>
    <property type="molecule type" value="Genomic_DNA"/>
</dbReference>
<evidence type="ECO:0000256" key="3">
    <source>
        <dbReference type="ARBA" id="ARBA00012662"/>
    </source>
</evidence>
<comment type="similarity">
    <text evidence="2">Belongs to the glycosyl hydrolase 29 family.</text>
</comment>
<dbReference type="PANTHER" id="PTHR10030">
    <property type="entry name" value="ALPHA-L-FUCOSIDASE"/>
    <property type="match status" value="1"/>
</dbReference>
<name>A0AB73SZS5_9FIRM</name>
<comment type="function">
    <text evidence="1">Alpha-L-fucosidase is responsible for hydrolyzing the alpha-1,6-linked fucose joined to the reducing-end N-acetylglucosamine of the carbohydrate moieties of glycoproteins.</text>
</comment>
<gene>
    <name evidence="8" type="ORF">C7383_115133</name>
</gene>
<dbReference type="Proteomes" id="UP000245412">
    <property type="component" value="Unassembled WGS sequence"/>
</dbReference>
<evidence type="ECO:0000256" key="5">
    <source>
        <dbReference type="ARBA" id="ARBA00022801"/>
    </source>
</evidence>
<dbReference type="Gene3D" id="3.20.20.80">
    <property type="entry name" value="Glycosidases"/>
    <property type="match status" value="1"/>
</dbReference>
<dbReference type="GO" id="GO:0006004">
    <property type="term" value="P:fucose metabolic process"/>
    <property type="evidence" value="ECO:0007669"/>
    <property type="project" value="InterPro"/>
</dbReference>
<evidence type="ECO:0000259" key="7">
    <source>
        <dbReference type="Pfam" id="PF01120"/>
    </source>
</evidence>
<evidence type="ECO:0000256" key="1">
    <source>
        <dbReference type="ARBA" id="ARBA00004071"/>
    </source>
</evidence>
<dbReference type="PRINTS" id="PR00741">
    <property type="entry name" value="GLHYDRLASE29"/>
</dbReference>
<evidence type="ECO:0000313" key="9">
    <source>
        <dbReference type="Proteomes" id="UP000245412"/>
    </source>
</evidence>
<dbReference type="InterPro" id="IPR017853">
    <property type="entry name" value="GH"/>
</dbReference>
<evidence type="ECO:0000256" key="2">
    <source>
        <dbReference type="ARBA" id="ARBA00007951"/>
    </source>
</evidence>
<organism evidence="8 9">
    <name type="scientific">Murimonas intestini</name>
    <dbReference type="NCBI Taxonomy" id="1337051"/>
    <lineage>
        <taxon>Bacteria</taxon>
        <taxon>Bacillati</taxon>
        <taxon>Bacillota</taxon>
        <taxon>Clostridia</taxon>
        <taxon>Lachnospirales</taxon>
        <taxon>Lachnospiraceae</taxon>
        <taxon>Murimonas</taxon>
    </lineage>
</organism>
<dbReference type="AlphaFoldDB" id="A0AB73SZS5"/>
<dbReference type="PIRSF" id="PIRSF001092">
    <property type="entry name" value="Alpha-L-fucosidase"/>
    <property type="match status" value="1"/>
</dbReference>
<protein>
    <recommendedName>
        <fullName evidence="3">alpha-L-fucosidase</fullName>
        <ecNumber evidence="3">3.2.1.51</ecNumber>
    </recommendedName>
</protein>
<reference evidence="8 9" key="1">
    <citation type="submission" date="2018-05" db="EMBL/GenBank/DDBJ databases">
        <authorList>
            <person name="Goeker M."/>
            <person name="Huntemann M."/>
            <person name="Clum A."/>
            <person name="Pillay M."/>
            <person name="Palaniappan K."/>
            <person name="Varghese N."/>
            <person name="Mikhailova N."/>
            <person name="Stamatis D."/>
            <person name="Reddy T."/>
            <person name="Daum C."/>
            <person name="Shapiro N."/>
            <person name="Ivanova N."/>
            <person name="Kyrpides N."/>
            <person name="Woyke T."/>
        </authorList>
    </citation>
    <scope>NUCLEOTIDE SEQUENCE [LARGE SCALE GENOMIC DNA]</scope>
    <source>
        <strain evidence="8 9">DSM 26524</strain>
    </source>
</reference>
<keyword evidence="9" id="KW-1185">Reference proteome</keyword>
<accession>A0AB73SZS5</accession>
<dbReference type="RefSeq" id="WP_109748138.1">
    <property type="nucleotide sequence ID" value="NZ_CABJAT010000003.1"/>
</dbReference>
<feature type="domain" description="Glycoside hydrolase family 29 N-terminal" evidence="7">
    <location>
        <begin position="11"/>
        <end position="324"/>
    </location>
</feature>
<dbReference type="GO" id="GO:0004560">
    <property type="term" value="F:alpha-L-fucosidase activity"/>
    <property type="evidence" value="ECO:0007669"/>
    <property type="project" value="InterPro"/>
</dbReference>
<keyword evidence="6" id="KW-0326">Glycosidase</keyword>